<protein>
    <submittedName>
        <fullName evidence="2">Uncharacterized protein</fullName>
    </submittedName>
</protein>
<organism evidence="2 3">
    <name type="scientific">Allostreptomyces psammosilenae</name>
    <dbReference type="NCBI Taxonomy" id="1892865"/>
    <lineage>
        <taxon>Bacteria</taxon>
        <taxon>Bacillati</taxon>
        <taxon>Actinomycetota</taxon>
        <taxon>Actinomycetes</taxon>
        <taxon>Kitasatosporales</taxon>
        <taxon>Streptomycetaceae</taxon>
        <taxon>Allostreptomyces</taxon>
    </lineage>
</organism>
<accession>A0A852ZYA7</accession>
<dbReference type="AlphaFoldDB" id="A0A852ZYA7"/>
<keyword evidence="3" id="KW-1185">Reference proteome</keyword>
<sequence length="134" mass="14452">MPAAEDPGARRDERDGPDERDRHGERGRDRHGERGRDRRGEWEPVGTVGEEFLRLAEAAGSRLGAVAGPLAGEATRLLDSVTDTVRQRHPEVARHLTAAGGELLAAWRAVLADARRPPAASPADDGRDGRTPPD</sequence>
<evidence type="ECO:0000313" key="2">
    <source>
        <dbReference type="EMBL" id="NYI07045.1"/>
    </source>
</evidence>
<dbReference type="RefSeq" id="WP_179815528.1">
    <property type="nucleotide sequence ID" value="NZ_JACBZD010000001.1"/>
</dbReference>
<proteinExistence type="predicted"/>
<feature type="region of interest" description="Disordered" evidence="1">
    <location>
        <begin position="114"/>
        <end position="134"/>
    </location>
</feature>
<dbReference type="EMBL" id="JACBZD010000001">
    <property type="protein sequence ID" value="NYI07045.1"/>
    <property type="molecule type" value="Genomic_DNA"/>
</dbReference>
<feature type="compositionally biased region" description="Basic and acidic residues" evidence="1">
    <location>
        <begin position="124"/>
        <end position="134"/>
    </location>
</feature>
<name>A0A852ZYA7_9ACTN</name>
<comment type="caution">
    <text evidence="2">The sequence shown here is derived from an EMBL/GenBank/DDBJ whole genome shotgun (WGS) entry which is preliminary data.</text>
</comment>
<dbReference type="InterPro" id="IPR035183">
    <property type="entry name" value="DUF5304"/>
</dbReference>
<evidence type="ECO:0000256" key="1">
    <source>
        <dbReference type="SAM" id="MobiDB-lite"/>
    </source>
</evidence>
<feature type="region of interest" description="Disordered" evidence="1">
    <location>
        <begin position="1"/>
        <end position="44"/>
    </location>
</feature>
<feature type="compositionally biased region" description="Basic and acidic residues" evidence="1">
    <location>
        <begin position="7"/>
        <end position="42"/>
    </location>
</feature>
<dbReference type="Pfam" id="PF17230">
    <property type="entry name" value="DUF5304"/>
    <property type="match status" value="1"/>
</dbReference>
<gene>
    <name evidence="2" type="ORF">FHU37_003988</name>
</gene>
<reference evidence="2 3" key="1">
    <citation type="submission" date="2020-07" db="EMBL/GenBank/DDBJ databases">
        <title>Sequencing the genomes of 1000 actinobacteria strains.</title>
        <authorList>
            <person name="Klenk H.-P."/>
        </authorList>
    </citation>
    <scope>NUCLEOTIDE SEQUENCE [LARGE SCALE GENOMIC DNA]</scope>
    <source>
        <strain evidence="2 3">DSM 42178</strain>
    </source>
</reference>
<dbReference type="Proteomes" id="UP000567795">
    <property type="component" value="Unassembled WGS sequence"/>
</dbReference>
<evidence type="ECO:0000313" key="3">
    <source>
        <dbReference type="Proteomes" id="UP000567795"/>
    </source>
</evidence>